<proteinExistence type="predicted"/>
<dbReference type="AlphaFoldDB" id="A0A077EF64"/>
<protein>
    <submittedName>
        <fullName evidence="2">Uncharacterized protein</fullName>
    </submittedName>
</protein>
<sequence>MMKDLFNNSKYYVIIVLTFVIVFLMNYIGNDAPDKLSRALMNGGAGAVGIAVGLIIYQRGKGGDNKHHDID</sequence>
<evidence type="ECO:0000313" key="2">
    <source>
        <dbReference type="EMBL" id="AIL44819.1"/>
    </source>
</evidence>
<name>A0A077EF64_9FLAO</name>
<dbReference type="HOGENOM" id="CLU_2791335_0_0_10"/>
<keyword evidence="1" id="KW-0812">Transmembrane</keyword>
<dbReference type="EMBL" id="CP007547">
    <property type="protein sequence ID" value="AIL44819.1"/>
    <property type="molecule type" value="Genomic_DNA"/>
</dbReference>
<keyword evidence="1" id="KW-0472">Membrane</keyword>
<dbReference type="KEGG" id="eao:BD94_1044"/>
<keyword evidence="1" id="KW-1133">Transmembrane helix</keyword>
<dbReference type="eggNOG" id="ENOG5033JH2">
    <property type="taxonomic scope" value="Bacteria"/>
</dbReference>
<organism evidence="2 3">
    <name type="scientific">Elizabethkingia anophelis NUHP1</name>
    <dbReference type="NCBI Taxonomy" id="1338011"/>
    <lineage>
        <taxon>Bacteria</taxon>
        <taxon>Pseudomonadati</taxon>
        <taxon>Bacteroidota</taxon>
        <taxon>Flavobacteriia</taxon>
        <taxon>Flavobacteriales</taxon>
        <taxon>Weeksellaceae</taxon>
        <taxon>Elizabethkingia</taxon>
    </lineage>
</organism>
<evidence type="ECO:0000256" key="1">
    <source>
        <dbReference type="SAM" id="Phobius"/>
    </source>
</evidence>
<evidence type="ECO:0000313" key="3">
    <source>
        <dbReference type="Proteomes" id="UP000028933"/>
    </source>
</evidence>
<reference evidence="2 3" key="1">
    <citation type="journal article" date="2013" name="Lancet">
        <title>First case of E anophelis outbreak in an intensive-care unit.</title>
        <authorList>
            <person name="Teo J."/>
            <person name="Tan S.Y."/>
            <person name="Tay M."/>
            <person name="Ding Y."/>
            <person name="Kjelleberg S."/>
            <person name="Givskov M."/>
            <person name="Lin R.T."/>
            <person name="Yang L."/>
        </authorList>
    </citation>
    <scope>NUCLEOTIDE SEQUENCE [LARGE SCALE GENOMIC DNA]</scope>
    <source>
        <strain evidence="2 3">NUHP1</strain>
    </source>
</reference>
<gene>
    <name evidence="2" type="ORF">BD94_1044</name>
</gene>
<accession>A0A077EF64</accession>
<feature type="transmembrane region" description="Helical" evidence="1">
    <location>
        <begin position="40"/>
        <end position="57"/>
    </location>
</feature>
<dbReference type="Proteomes" id="UP000028933">
    <property type="component" value="Chromosome"/>
</dbReference>
<dbReference type="STRING" id="1338011.BD94_1044"/>
<feature type="transmembrane region" description="Helical" evidence="1">
    <location>
        <begin position="12"/>
        <end position="28"/>
    </location>
</feature>